<comment type="similarity">
    <text evidence="3 13">Belongs to the PIGG/PIGN/PIGO family. PIGN subfamily.</text>
</comment>
<reference evidence="15 16" key="1">
    <citation type="submission" date="2016-03" db="EMBL/GenBank/DDBJ databases">
        <title>Choanephora cucurbitarum.</title>
        <authorList>
            <person name="Min B."/>
            <person name="Park H."/>
            <person name="Park J.-H."/>
            <person name="Shin H.-D."/>
            <person name="Choi I.-G."/>
        </authorList>
    </citation>
    <scope>NUCLEOTIDE SEQUENCE [LARGE SCALE GENOMIC DNA]</scope>
    <source>
        <strain evidence="15 16">KUS-F28377</strain>
    </source>
</reference>
<dbReference type="GO" id="GO:0015867">
    <property type="term" value="P:ATP transport"/>
    <property type="evidence" value="ECO:0007669"/>
    <property type="project" value="EnsemblFungi"/>
</dbReference>
<evidence type="ECO:0000259" key="14">
    <source>
        <dbReference type="Pfam" id="PF04987"/>
    </source>
</evidence>
<feature type="transmembrane region" description="Helical" evidence="13">
    <location>
        <begin position="406"/>
        <end position="428"/>
    </location>
</feature>
<dbReference type="OrthoDB" id="2748310at2759"/>
<dbReference type="STRING" id="101091.A0A1C7NNA9"/>
<evidence type="ECO:0000256" key="6">
    <source>
        <dbReference type="ARBA" id="ARBA00022679"/>
    </source>
</evidence>
<feature type="transmembrane region" description="Helical" evidence="13">
    <location>
        <begin position="535"/>
        <end position="552"/>
    </location>
</feature>
<evidence type="ECO:0000256" key="10">
    <source>
        <dbReference type="ARBA" id="ARBA00023136"/>
    </source>
</evidence>
<evidence type="ECO:0000256" key="11">
    <source>
        <dbReference type="ARBA" id="ARBA00023180"/>
    </source>
</evidence>
<dbReference type="FunCoup" id="A0A1C7NNA9">
    <property type="interactions" value="206"/>
</dbReference>
<dbReference type="SUPFAM" id="SSF53649">
    <property type="entry name" value="Alkaline phosphatase-like"/>
    <property type="match status" value="1"/>
</dbReference>
<evidence type="ECO:0000256" key="2">
    <source>
        <dbReference type="ARBA" id="ARBA00004687"/>
    </source>
</evidence>
<dbReference type="EMBL" id="LUGH01000040">
    <property type="protein sequence ID" value="OBZ90632.1"/>
    <property type="molecule type" value="Genomic_DNA"/>
</dbReference>
<feature type="transmembrane region" description="Helical" evidence="13">
    <location>
        <begin position="782"/>
        <end position="805"/>
    </location>
</feature>
<dbReference type="Gene3D" id="3.40.720.10">
    <property type="entry name" value="Alkaline Phosphatase, subunit A"/>
    <property type="match status" value="1"/>
</dbReference>
<evidence type="ECO:0000256" key="9">
    <source>
        <dbReference type="ARBA" id="ARBA00022989"/>
    </source>
</evidence>
<dbReference type="AlphaFoldDB" id="A0A1C7NNA9"/>
<evidence type="ECO:0000313" key="16">
    <source>
        <dbReference type="Proteomes" id="UP000093000"/>
    </source>
</evidence>
<keyword evidence="8 13" id="KW-0256">Endoplasmic reticulum</keyword>
<dbReference type="GO" id="GO:0005789">
    <property type="term" value="C:endoplasmic reticulum membrane"/>
    <property type="evidence" value="ECO:0007669"/>
    <property type="project" value="UniProtKB-SubCell"/>
</dbReference>
<organism evidence="15 16">
    <name type="scientific">Choanephora cucurbitarum</name>
    <dbReference type="NCBI Taxonomy" id="101091"/>
    <lineage>
        <taxon>Eukaryota</taxon>
        <taxon>Fungi</taxon>
        <taxon>Fungi incertae sedis</taxon>
        <taxon>Mucoromycota</taxon>
        <taxon>Mucoromycotina</taxon>
        <taxon>Mucoromycetes</taxon>
        <taxon>Mucorales</taxon>
        <taxon>Mucorineae</taxon>
        <taxon>Choanephoraceae</taxon>
        <taxon>Choanephoroideae</taxon>
        <taxon>Choanephora</taxon>
    </lineage>
</organism>
<dbReference type="Pfam" id="PF04987">
    <property type="entry name" value="PigN"/>
    <property type="match status" value="1"/>
</dbReference>
<sequence length="893" mass="101044">MTPHKSPLTPSADRLVLFVGDGLRADKLFELDEDGETRAPFLRNVIQEKGTWGVSHTRVPTESRPGHVAIIAGFYEDVSAVTTGWSMNPVNFDSVFNQSEHTWSFGSPDILPMFRHGATDPSKVETFMYPAEYEDFSGEASRLDVWVFDHVKELFQNATTDPVLEKKLRQKKIVFFLHLLGLDTNGHAFRPMSREYLANIKLVDQGVQEMVELIESFYGHDGRTSYVFTADHGMNNRGGHGDGHPDCTRTPVIAWGAGIQEPLKSGLGHDAFSQPWGLSDIQRNDILQADIAPLMAHLIGIDIPVNSVGELPLNYLKADEMTKAEAAFSNARQILEQYQVKQNEKQESELFFRPFRQLSGANSPLLLVAEIQMLINDKQFSRAEQKSKELMALCLEGLRYFQTYDWLFLRSIVTLGYIGWCIYCLQFVIRQFVLSTKSTNTISFKNRIIFDFVSVMVLSGLYAMLWTQKMPLMYYAYVFFPVYFWNQVFKNCHFILETLQSCFDHGVTRSVGFAALAVAFLEALVYSFFRRDVLSAIFVLLAIWPFVMPPKIQKEHRTLLFAWSLSCLLTSTFTLLPVEKGQDINMVVVGGIIGFLEGISALWSLRVKGRVSQKLTVVMLIQLFVNALSIALVYFTALSLENRQGLPVLNQYANWTVIGISGVFPFVYRGKTYDDYLARLLIICFAFTPVMTLLSISYELLFYVSFCNTLLLWLEVERSLYKGSSFSMRGSGSRPLRASDGRAILLFLFFINVAFFGTGNVASLSSFSLESVYRLTTLFDPFLMGTLLIIKILVPFFVASSVLGILSSSVELQPFTLFLSVMTITDVQTINFFYLVTDYGSWLEIGTSISHFCIAELFIIFTVILFLLSRVLVGHLVLPKLNKVVNRMKPKTT</sequence>
<dbReference type="InterPro" id="IPR017850">
    <property type="entry name" value="Alkaline_phosphatase_core_sf"/>
</dbReference>
<evidence type="ECO:0000256" key="5">
    <source>
        <dbReference type="ARBA" id="ARBA00022502"/>
    </source>
</evidence>
<dbReference type="CDD" id="cd16020">
    <property type="entry name" value="GPI_EPT_1"/>
    <property type="match status" value="1"/>
</dbReference>
<feature type="transmembrane region" description="Helical" evidence="13">
    <location>
        <begin position="817"/>
        <end position="837"/>
    </location>
</feature>
<feature type="transmembrane region" description="Helical" evidence="13">
    <location>
        <begin position="448"/>
        <end position="466"/>
    </location>
</feature>
<evidence type="ECO:0000256" key="4">
    <source>
        <dbReference type="ARBA" id="ARBA00020831"/>
    </source>
</evidence>
<keyword evidence="6 13" id="KW-0808">Transferase</keyword>
<proteinExistence type="inferred from homology"/>
<name>A0A1C7NNA9_9FUNG</name>
<feature type="transmembrane region" description="Helical" evidence="13">
    <location>
        <begin position="559"/>
        <end position="578"/>
    </location>
</feature>
<dbReference type="Proteomes" id="UP000093000">
    <property type="component" value="Unassembled WGS sequence"/>
</dbReference>
<evidence type="ECO:0000256" key="13">
    <source>
        <dbReference type="RuleBase" id="RU367138"/>
    </source>
</evidence>
<evidence type="ECO:0000256" key="12">
    <source>
        <dbReference type="ARBA" id="ARBA00024850"/>
    </source>
</evidence>
<comment type="caution">
    <text evidence="15">The sequence shown here is derived from an EMBL/GenBank/DDBJ whole genome shotgun (WGS) entry which is preliminary data.</text>
</comment>
<feature type="domain" description="GPI ethanolamine phosphate transferase 1 C-terminal" evidence="14">
    <location>
        <begin position="396"/>
        <end position="841"/>
    </location>
</feature>
<dbReference type="InterPro" id="IPR017852">
    <property type="entry name" value="GPI_EtnP_transferase_1_C"/>
</dbReference>
<dbReference type="GO" id="GO:0006506">
    <property type="term" value="P:GPI anchor biosynthetic process"/>
    <property type="evidence" value="ECO:0007669"/>
    <property type="project" value="UniProtKB-UniPathway"/>
</dbReference>
<feature type="transmembrane region" description="Helical" evidence="13">
    <location>
        <begin position="742"/>
        <end position="762"/>
    </location>
</feature>
<comment type="pathway">
    <text evidence="2 13">Glycolipid biosynthesis; glycosylphosphatidylinositol-anchor biosynthesis.</text>
</comment>
<feature type="transmembrane region" description="Helical" evidence="13">
    <location>
        <begin position="472"/>
        <end position="489"/>
    </location>
</feature>
<feature type="transmembrane region" description="Helical" evidence="13">
    <location>
        <begin position="857"/>
        <end position="878"/>
    </location>
</feature>
<accession>A0A1C7NNA9</accession>
<keyword evidence="10 13" id="KW-0472">Membrane</keyword>
<feature type="transmembrane region" description="Helical" evidence="13">
    <location>
        <begin position="510"/>
        <end position="529"/>
    </location>
</feature>
<dbReference type="GO" id="GO:0051377">
    <property type="term" value="F:mannose-ethanolamine phosphotransferase activity"/>
    <property type="evidence" value="ECO:0007669"/>
    <property type="project" value="UniProtKB-UniRule"/>
</dbReference>
<evidence type="ECO:0000313" key="15">
    <source>
        <dbReference type="EMBL" id="OBZ90632.1"/>
    </source>
</evidence>
<dbReference type="Pfam" id="PF01663">
    <property type="entry name" value="Phosphodiest"/>
    <property type="match status" value="1"/>
</dbReference>
<dbReference type="GO" id="GO:0000324">
    <property type="term" value="C:fungal-type vacuole"/>
    <property type="evidence" value="ECO:0007669"/>
    <property type="project" value="EnsemblFungi"/>
</dbReference>
<feature type="transmembrane region" description="Helical" evidence="13">
    <location>
        <begin position="676"/>
        <end position="694"/>
    </location>
</feature>
<keyword evidence="5 13" id="KW-0337">GPI-anchor biosynthesis</keyword>
<keyword evidence="11" id="KW-0325">Glycoprotein</keyword>
<dbReference type="UniPathway" id="UPA00196"/>
<protein>
    <recommendedName>
        <fullName evidence="4 13">GPI ethanolamine phosphate transferase 1</fullName>
        <ecNumber evidence="13">2.-.-.-</ecNumber>
    </recommendedName>
</protein>
<comment type="subcellular location">
    <subcellularLocation>
        <location evidence="1 13">Endoplasmic reticulum membrane</location>
        <topology evidence="1 13">Multi-pass membrane protein</topology>
    </subcellularLocation>
</comment>
<dbReference type="InParanoid" id="A0A1C7NNA9"/>
<feature type="transmembrane region" description="Helical" evidence="13">
    <location>
        <begin position="617"/>
        <end position="640"/>
    </location>
</feature>
<dbReference type="InterPro" id="IPR037671">
    <property type="entry name" value="PIGN_N"/>
</dbReference>
<dbReference type="InterPro" id="IPR007070">
    <property type="entry name" value="GPI_EtnP_transferase_1"/>
</dbReference>
<dbReference type="InterPro" id="IPR002591">
    <property type="entry name" value="Phosphodiest/P_Trfase"/>
</dbReference>
<dbReference type="PANTHER" id="PTHR12250:SF0">
    <property type="entry name" value="GPI ETHANOLAMINE PHOSPHATE TRANSFERASE 1"/>
    <property type="match status" value="1"/>
</dbReference>
<keyword evidence="16" id="KW-1185">Reference proteome</keyword>
<keyword evidence="7 13" id="KW-0812">Transmembrane</keyword>
<comment type="function">
    <text evidence="12 13">Ethanolamine phosphate transferase involved in glycosylphosphatidylinositol-anchor biosynthesis. Transfers ethanolamine phosphate to the first alpha-1,4-linked mannose of the glycosylphosphatidylinositol precursor of GPI-anchor.</text>
</comment>
<dbReference type="FunFam" id="3.40.720.10:FF:000015">
    <property type="entry name" value="GPI ethanolamine phosphate transferase 1"/>
    <property type="match status" value="1"/>
</dbReference>
<evidence type="ECO:0000256" key="8">
    <source>
        <dbReference type="ARBA" id="ARBA00022824"/>
    </source>
</evidence>
<evidence type="ECO:0000256" key="1">
    <source>
        <dbReference type="ARBA" id="ARBA00004477"/>
    </source>
</evidence>
<evidence type="ECO:0000256" key="7">
    <source>
        <dbReference type="ARBA" id="ARBA00022692"/>
    </source>
</evidence>
<evidence type="ECO:0000256" key="3">
    <source>
        <dbReference type="ARBA" id="ARBA00008400"/>
    </source>
</evidence>
<gene>
    <name evidence="15" type="primary">mcd4</name>
    <name evidence="15" type="ORF">A0J61_01309</name>
</gene>
<dbReference type="PANTHER" id="PTHR12250">
    <property type="entry name" value="PHOSPHATIDYLINOSITOL GLYCAN, CLASS N"/>
    <property type="match status" value="1"/>
</dbReference>
<dbReference type="EC" id="2.-.-.-" evidence="13"/>
<keyword evidence="9 13" id="KW-1133">Transmembrane helix</keyword>
<feature type="transmembrane region" description="Helical" evidence="13">
    <location>
        <begin position="584"/>
        <end position="605"/>
    </location>
</feature>
<dbReference type="GO" id="GO:0009277">
    <property type="term" value="C:fungal-type cell wall"/>
    <property type="evidence" value="ECO:0007669"/>
    <property type="project" value="EnsemblFungi"/>
</dbReference>